<dbReference type="RefSeq" id="WP_090019778.1">
    <property type="nucleotide sequence ID" value="NZ_FNCE01000005.1"/>
</dbReference>
<dbReference type="CDD" id="cd01335">
    <property type="entry name" value="Radical_SAM"/>
    <property type="match status" value="1"/>
</dbReference>
<keyword evidence="2 8" id="KW-0949">S-adenosyl-L-methionine</keyword>
<sequence>MSAPGPPLGLLAELTHRCPLACPYCSNPLELARASRELDPDTWLRALDEAAALGVLQIHLSGGEPVARRDLEAITARARAHGIYTNLITSGVLLDAARVRTLAEAGLEHVQLSIQDADPATADRIGGHAGGHAAKRAAAEHIRAAGLPLTVNAVLHRRNLDNLPAIIDEAAAMGAARLEVAHTQYHGWALANRAALMPTRAQVDFADRAVAAARERWAGRMAIDYVTPDYHASRPKACMGGWGRRFITVAPDGTVLPCHAAAELPGTTGERLTDKPLAAIWAHGADFERFRGTAWMPEPCRSCERREVDFGGCRCQAFALTGDPAATDPVCELSPHHDRVAALAEAPDAPPPFTPRRPGNHPASANQPEEETP</sequence>
<dbReference type="UniPathway" id="UPA00539"/>
<dbReference type="SFLD" id="SFLDS00029">
    <property type="entry name" value="Radical_SAM"/>
    <property type="match status" value="1"/>
</dbReference>
<dbReference type="Gene3D" id="3.20.20.70">
    <property type="entry name" value="Aldolase class I"/>
    <property type="match status" value="1"/>
</dbReference>
<evidence type="ECO:0000313" key="12">
    <source>
        <dbReference type="Proteomes" id="UP000199415"/>
    </source>
</evidence>
<dbReference type="PANTHER" id="PTHR11228">
    <property type="entry name" value="RADICAL SAM DOMAIN PROTEIN"/>
    <property type="match status" value="1"/>
</dbReference>
<dbReference type="InterPro" id="IPR058240">
    <property type="entry name" value="rSAM_sf"/>
</dbReference>
<dbReference type="InterPro" id="IPR050377">
    <property type="entry name" value="Radical_SAM_PqqE_MftC-like"/>
</dbReference>
<keyword evidence="5 8" id="KW-0560">Oxidoreductase</keyword>
<dbReference type="GO" id="GO:0016491">
    <property type="term" value="F:oxidoreductase activity"/>
    <property type="evidence" value="ECO:0007669"/>
    <property type="project" value="UniProtKB-KW"/>
</dbReference>
<comment type="subunit">
    <text evidence="8">Interacts with PqqD. The interaction is necessary for activity of PqqE.</text>
</comment>
<dbReference type="InterPro" id="IPR017200">
    <property type="entry name" value="PqqE-like"/>
</dbReference>
<dbReference type="SUPFAM" id="SSF102114">
    <property type="entry name" value="Radical SAM enzymes"/>
    <property type="match status" value="1"/>
</dbReference>
<dbReference type="Pfam" id="PF04055">
    <property type="entry name" value="Radical_SAM"/>
    <property type="match status" value="1"/>
</dbReference>
<dbReference type="SFLD" id="SFLDG01067">
    <property type="entry name" value="SPASM/twitch_domain_containing"/>
    <property type="match status" value="1"/>
</dbReference>
<dbReference type="InterPro" id="IPR023885">
    <property type="entry name" value="4Fe4S-binding_SPASM_dom"/>
</dbReference>
<keyword evidence="6 8" id="KW-0408">Iron</keyword>
<dbReference type="HAMAP" id="MF_00660">
    <property type="entry name" value="PqqE"/>
    <property type="match status" value="1"/>
</dbReference>
<organism evidence="11 12">
    <name type="scientific">Limimonas halophila</name>
    <dbReference type="NCBI Taxonomy" id="1082479"/>
    <lineage>
        <taxon>Bacteria</taxon>
        <taxon>Pseudomonadati</taxon>
        <taxon>Pseudomonadota</taxon>
        <taxon>Alphaproteobacteria</taxon>
        <taxon>Rhodospirillales</taxon>
        <taxon>Rhodovibrionaceae</taxon>
        <taxon>Limimonas</taxon>
    </lineage>
</organism>
<comment type="similarity">
    <text evidence="8">Belongs to the radical SAM superfamily. PqqE family.</text>
</comment>
<comment type="function">
    <text evidence="8">Catalyzes the cross-linking of a glutamate residue and a tyrosine residue in the PqqA protein as part of the biosynthesis of pyrroloquinoline quinone (PQQ).</text>
</comment>
<feature type="binding site" evidence="8">
    <location>
        <position position="25"/>
    </location>
    <ligand>
        <name>[4Fe-4S] cluster</name>
        <dbReference type="ChEBI" id="CHEBI:49883"/>
        <note>4Fe-4S-S-AdoMet</note>
    </ligand>
</feature>
<dbReference type="STRING" id="1082479.SAMN05216241_105149"/>
<dbReference type="SFLD" id="SFLDF00280">
    <property type="entry name" value="coenzyme_PQQ_synthesis_protein"/>
    <property type="match status" value="1"/>
</dbReference>
<dbReference type="Pfam" id="PF13186">
    <property type="entry name" value="SPASM"/>
    <property type="match status" value="1"/>
</dbReference>
<comment type="cofactor">
    <cofactor evidence="8">
        <name>[4Fe-4S] cluster</name>
        <dbReference type="ChEBI" id="CHEBI:49883"/>
    </cofactor>
    <text evidence="8">Binds 1 [4Fe-4S] cluster. The cluster is coordinated with 3 cysteines and an exchangeable S-adenosyl-L-methionine.</text>
</comment>
<keyword evidence="3 8" id="KW-0479">Metal-binding</keyword>
<dbReference type="GO" id="GO:0005506">
    <property type="term" value="F:iron ion binding"/>
    <property type="evidence" value="ECO:0007669"/>
    <property type="project" value="UniProtKB-UniRule"/>
</dbReference>
<keyword evidence="4 8" id="KW-0884">PQQ biosynthesis</keyword>
<dbReference type="InterPro" id="IPR011843">
    <property type="entry name" value="PQQ_synth_PqqE_bac"/>
</dbReference>
<accession>A0A1G7RIR3</accession>
<dbReference type="GO" id="GO:0051539">
    <property type="term" value="F:4 iron, 4 sulfur cluster binding"/>
    <property type="evidence" value="ECO:0007669"/>
    <property type="project" value="UniProtKB-KW"/>
</dbReference>
<evidence type="ECO:0000256" key="3">
    <source>
        <dbReference type="ARBA" id="ARBA00022723"/>
    </source>
</evidence>
<feature type="binding site" evidence="8">
    <location>
        <position position="18"/>
    </location>
    <ligand>
        <name>[4Fe-4S] cluster</name>
        <dbReference type="ChEBI" id="CHEBI:49883"/>
        <note>4Fe-4S-S-AdoMet</note>
    </ligand>
</feature>
<reference evidence="11 12" key="1">
    <citation type="submission" date="2016-10" db="EMBL/GenBank/DDBJ databases">
        <authorList>
            <person name="de Groot N.N."/>
        </authorList>
    </citation>
    <scope>NUCLEOTIDE SEQUENCE [LARGE SCALE GENOMIC DNA]</scope>
    <source>
        <strain evidence="11 12">DSM 25584</strain>
    </source>
</reference>
<evidence type="ECO:0000256" key="1">
    <source>
        <dbReference type="ARBA" id="ARBA00022485"/>
    </source>
</evidence>
<keyword evidence="7 8" id="KW-0411">Iron-sulfur</keyword>
<dbReference type="InterPro" id="IPR006638">
    <property type="entry name" value="Elp3/MiaA/NifB-like_rSAM"/>
</dbReference>
<dbReference type="AlphaFoldDB" id="A0A1G7RIR3"/>
<evidence type="ECO:0000256" key="7">
    <source>
        <dbReference type="ARBA" id="ARBA00023014"/>
    </source>
</evidence>
<evidence type="ECO:0000256" key="8">
    <source>
        <dbReference type="HAMAP-Rule" id="MF_00660"/>
    </source>
</evidence>
<evidence type="ECO:0000259" key="10">
    <source>
        <dbReference type="PROSITE" id="PS51918"/>
    </source>
</evidence>
<feature type="region of interest" description="Disordered" evidence="9">
    <location>
        <begin position="341"/>
        <end position="373"/>
    </location>
</feature>
<dbReference type="GO" id="GO:0009975">
    <property type="term" value="F:cyclase activity"/>
    <property type="evidence" value="ECO:0007669"/>
    <property type="project" value="UniProtKB-UniRule"/>
</dbReference>
<dbReference type="InterPro" id="IPR007197">
    <property type="entry name" value="rSAM"/>
</dbReference>
<dbReference type="Proteomes" id="UP000199415">
    <property type="component" value="Unassembled WGS sequence"/>
</dbReference>
<dbReference type="CDD" id="cd21119">
    <property type="entry name" value="SPASM_PqqE"/>
    <property type="match status" value="1"/>
</dbReference>
<keyword evidence="1 8" id="KW-0004">4Fe-4S</keyword>
<dbReference type="PIRSF" id="PIRSF037420">
    <property type="entry name" value="PQQ_syn_pqqE"/>
    <property type="match status" value="1"/>
</dbReference>
<comment type="pathway">
    <text evidence="8">Cofactor biosynthesis; pyrroloquinoline quinone biosynthesis.</text>
</comment>
<dbReference type="InterPro" id="IPR013785">
    <property type="entry name" value="Aldolase_TIM"/>
</dbReference>
<dbReference type="PANTHER" id="PTHR11228:SF7">
    <property type="entry name" value="PQQA PEPTIDE CYCLASE"/>
    <property type="match status" value="1"/>
</dbReference>
<feature type="binding site" evidence="8">
    <location>
        <position position="22"/>
    </location>
    <ligand>
        <name>[4Fe-4S] cluster</name>
        <dbReference type="ChEBI" id="CHEBI:49883"/>
        <note>4Fe-4S-S-AdoMet</note>
    </ligand>
</feature>
<dbReference type="EC" id="1.21.98.4" evidence="8"/>
<dbReference type="PROSITE" id="PS51918">
    <property type="entry name" value="RADICAL_SAM"/>
    <property type="match status" value="1"/>
</dbReference>
<evidence type="ECO:0000256" key="9">
    <source>
        <dbReference type="SAM" id="MobiDB-lite"/>
    </source>
</evidence>
<dbReference type="NCBIfam" id="TIGR02109">
    <property type="entry name" value="PQQ_syn_pqqE"/>
    <property type="match status" value="1"/>
</dbReference>
<evidence type="ECO:0000313" key="11">
    <source>
        <dbReference type="EMBL" id="SDG10667.1"/>
    </source>
</evidence>
<evidence type="ECO:0000256" key="4">
    <source>
        <dbReference type="ARBA" id="ARBA00022905"/>
    </source>
</evidence>
<evidence type="ECO:0000256" key="5">
    <source>
        <dbReference type="ARBA" id="ARBA00023002"/>
    </source>
</evidence>
<proteinExistence type="inferred from homology"/>
<dbReference type="OrthoDB" id="9792276at2"/>
<dbReference type="GO" id="GO:1904047">
    <property type="term" value="F:S-adenosyl-L-methionine binding"/>
    <property type="evidence" value="ECO:0007669"/>
    <property type="project" value="UniProtKB-UniRule"/>
</dbReference>
<dbReference type="SFLD" id="SFLDG01386">
    <property type="entry name" value="main_SPASM_domain-containing"/>
    <property type="match status" value="1"/>
</dbReference>
<dbReference type="NCBIfam" id="TIGR04085">
    <property type="entry name" value="rSAM_more_4Fe4S"/>
    <property type="match status" value="1"/>
</dbReference>
<feature type="domain" description="Radical SAM core" evidence="10">
    <location>
        <begin position="4"/>
        <end position="220"/>
    </location>
</feature>
<dbReference type="GO" id="GO:0018189">
    <property type="term" value="P:pyrroloquinoline quinone biosynthetic process"/>
    <property type="evidence" value="ECO:0007669"/>
    <property type="project" value="UniProtKB-UniRule"/>
</dbReference>
<protein>
    <recommendedName>
        <fullName evidence="8">PqqA peptide cyclase</fullName>
        <ecNumber evidence="8">1.21.98.4</ecNumber>
    </recommendedName>
    <alternativeName>
        <fullName evidence="8">Coenzyme PQQ synthesis protein E</fullName>
    </alternativeName>
</protein>
<name>A0A1G7RIR3_9PROT</name>
<gene>
    <name evidence="8" type="primary">pqqE</name>
    <name evidence="11" type="ORF">SAMN05216241_105149</name>
</gene>
<keyword evidence="12" id="KW-1185">Reference proteome</keyword>
<comment type="catalytic activity">
    <reaction evidence="8">
        <text>[PQQ precursor protein] + S-adenosyl-L-methionine = E-Y cross-linked-[PQQ precursor protein] + 5'-deoxyadenosine + L-methionine + H(+)</text>
        <dbReference type="Rhea" id="RHEA:56836"/>
        <dbReference type="Rhea" id="RHEA-COMP:14800"/>
        <dbReference type="Rhea" id="RHEA-COMP:14801"/>
        <dbReference type="ChEBI" id="CHEBI:15378"/>
        <dbReference type="ChEBI" id="CHEBI:17319"/>
        <dbReference type="ChEBI" id="CHEBI:57844"/>
        <dbReference type="ChEBI" id="CHEBI:59789"/>
        <dbReference type="ChEBI" id="CHEBI:141026"/>
        <dbReference type="ChEBI" id="CHEBI:141027"/>
        <dbReference type="EC" id="1.21.98.4"/>
    </reaction>
</comment>
<dbReference type="SMART" id="SM00729">
    <property type="entry name" value="Elp3"/>
    <property type="match status" value="1"/>
</dbReference>
<evidence type="ECO:0000256" key="2">
    <source>
        <dbReference type="ARBA" id="ARBA00022691"/>
    </source>
</evidence>
<evidence type="ECO:0000256" key="6">
    <source>
        <dbReference type="ARBA" id="ARBA00023004"/>
    </source>
</evidence>
<dbReference type="EMBL" id="FNCE01000005">
    <property type="protein sequence ID" value="SDG10667.1"/>
    <property type="molecule type" value="Genomic_DNA"/>
</dbReference>